<gene>
    <name evidence="1" type="ORF">M9Y10_028380</name>
</gene>
<name>A0ABR2KJ54_9EUKA</name>
<proteinExistence type="predicted"/>
<dbReference type="Proteomes" id="UP001470230">
    <property type="component" value="Unassembled WGS sequence"/>
</dbReference>
<accession>A0ABR2KJ54</accession>
<keyword evidence="2" id="KW-1185">Reference proteome</keyword>
<evidence type="ECO:0000313" key="2">
    <source>
        <dbReference type="Proteomes" id="UP001470230"/>
    </source>
</evidence>
<comment type="caution">
    <text evidence="1">The sequence shown here is derived from an EMBL/GenBank/DDBJ whole genome shotgun (WGS) entry which is preliminary data.</text>
</comment>
<evidence type="ECO:0000313" key="1">
    <source>
        <dbReference type="EMBL" id="KAK8891174.1"/>
    </source>
</evidence>
<dbReference type="EMBL" id="JAPFFF010000004">
    <property type="protein sequence ID" value="KAK8891174.1"/>
    <property type="molecule type" value="Genomic_DNA"/>
</dbReference>
<reference evidence="1 2" key="1">
    <citation type="submission" date="2024-04" db="EMBL/GenBank/DDBJ databases">
        <title>Tritrichomonas musculus Genome.</title>
        <authorList>
            <person name="Alves-Ferreira E."/>
            <person name="Grigg M."/>
            <person name="Lorenzi H."/>
            <person name="Galac M."/>
        </authorList>
    </citation>
    <scope>NUCLEOTIDE SEQUENCE [LARGE SCALE GENOMIC DNA]</scope>
    <source>
        <strain evidence="1 2">EAF2021</strain>
    </source>
</reference>
<protein>
    <submittedName>
        <fullName evidence="1">Uncharacterized protein</fullName>
    </submittedName>
</protein>
<organism evidence="1 2">
    <name type="scientific">Tritrichomonas musculus</name>
    <dbReference type="NCBI Taxonomy" id="1915356"/>
    <lineage>
        <taxon>Eukaryota</taxon>
        <taxon>Metamonada</taxon>
        <taxon>Parabasalia</taxon>
        <taxon>Tritrichomonadida</taxon>
        <taxon>Tritrichomonadidae</taxon>
        <taxon>Tritrichomonas</taxon>
    </lineage>
</organism>
<sequence>MLHYLSKPDIEILKEFISDKCSNDEPVDAKELLEEALIIRKEHQAKAIQFLNKIKCPNIAELLQSQEFERPTRSWINEIWRCSNRKLARRESSITTDTSLAHQR</sequence>